<accession>A0A2C9LZ78</accession>
<dbReference type="EC" id="1.13.11.20" evidence="3 5"/>
<reference evidence="7" key="1">
    <citation type="submission" date="2020-05" db="UniProtKB">
        <authorList>
            <consortium name="EnsemblMetazoa"/>
        </authorList>
    </citation>
    <scope>IDENTIFICATION</scope>
    <source>
        <strain evidence="7">BB02</strain>
    </source>
</reference>
<keyword evidence="4" id="KW-0883">Thioether bond</keyword>
<evidence type="ECO:0000256" key="1">
    <source>
        <dbReference type="ARBA" id="ARBA00004759"/>
    </source>
</evidence>
<gene>
    <name evidence="7" type="primary">106076010</name>
</gene>
<evidence type="ECO:0000313" key="8">
    <source>
        <dbReference type="Proteomes" id="UP000076420"/>
    </source>
</evidence>
<keyword evidence="5" id="KW-0223">Dioxygenase</keyword>
<dbReference type="KEGG" id="bgt:106076010"/>
<keyword evidence="5" id="KW-0560">Oxidoreductase</keyword>
<dbReference type="AlphaFoldDB" id="A0A2C9LZ78"/>
<evidence type="ECO:0000256" key="6">
    <source>
        <dbReference type="SAM" id="Phobius"/>
    </source>
</evidence>
<keyword evidence="6" id="KW-0472">Membrane</keyword>
<evidence type="ECO:0000256" key="2">
    <source>
        <dbReference type="ARBA" id="ARBA00006622"/>
    </source>
</evidence>
<dbReference type="InterPro" id="IPR010300">
    <property type="entry name" value="CDO_1"/>
</dbReference>
<sequence length="284" mass="32380">MSLDQLNKLLSAVLPVVLHGELREILYTAGNAFSKNEHVYKVGDVSWTVVLNESEWHEVKNNDSSSRAVSLHIYFKPTDKNQVFGEEEPRTLEHISEKGKPKDTKCLPLSDDPRYIRECYWETDDVHDTRTVNRLECLYGFCVPKERKVSALRERLFLIAAVISFVIALVALLLVTLTIKNEQENTVSSKSRFEICLNCSLLFLPTGHPVEREITITYSSDTREKCCAENEQELSILMDLILNASQVRTNEELSSFTKEKLPISAHKRLMQTNLPGQGKDKNLP</sequence>
<evidence type="ECO:0000256" key="4">
    <source>
        <dbReference type="ARBA" id="ARBA00022784"/>
    </source>
</evidence>
<dbReference type="UniPathway" id="UPA00012">
    <property type="reaction ID" value="UER00537"/>
</dbReference>
<name>A0A2C9LZ78_BIOGL</name>
<keyword evidence="6" id="KW-1133">Transmembrane helix</keyword>
<dbReference type="InterPro" id="IPR014710">
    <property type="entry name" value="RmlC-like_jellyroll"/>
</dbReference>
<feature type="transmembrane region" description="Helical" evidence="6">
    <location>
        <begin position="156"/>
        <end position="179"/>
    </location>
</feature>
<dbReference type="InterPro" id="IPR011051">
    <property type="entry name" value="RmlC_Cupin_sf"/>
</dbReference>
<dbReference type="VEuPathDB" id="VectorBase:BGLAX_029388"/>
<organism evidence="7 8">
    <name type="scientific">Biomphalaria glabrata</name>
    <name type="common">Bloodfluke planorb</name>
    <name type="synonym">Freshwater snail</name>
    <dbReference type="NCBI Taxonomy" id="6526"/>
    <lineage>
        <taxon>Eukaryota</taxon>
        <taxon>Metazoa</taxon>
        <taxon>Spiralia</taxon>
        <taxon>Lophotrochozoa</taxon>
        <taxon>Mollusca</taxon>
        <taxon>Gastropoda</taxon>
        <taxon>Heterobranchia</taxon>
        <taxon>Euthyneura</taxon>
        <taxon>Panpulmonata</taxon>
        <taxon>Hygrophila</taxon>
        <taxon>Lymnaeoidea</taxon>
        <taxon>Planorbidae</taxon>
        <taxon>Biomphalaria</taxon>
    </lineage>
</organism>
<keyword evidence="6" id="KW-0812">Transmembrane</keyword>
<proteinExistence type="inferred from homology"/>
<dbReference type="EnsemblMetazoa" id="BGLB036700-RA">
    <property type="protein sequence ID" value="BGLB036700-PA"/>
    <property type="gene ID" value="BGLB036700"/>
</dbReference>
<dbReference type="Gene3D" id="2.60.120.10">
    <property type="entry name" value="Jelly Rolls"/>
    <property type="match status" value="1"/>
</dbReference>
<dbReference type="GO" id="GO:0017172">
    <property type="term" value="F:cysteine dioxygenase activity"/>
    <property type="evidence" value="ECO:0007669"/>
    <property type="project" value="UniProtKB-UniRule"/>
</dbReference>
<dbReference type="GO" id="GO:0005506">
    <property type="term" value="F:iron ion binding"/>
    <property type="evidence" value="ECO:0007669"/>
    <property type="project" value="UniProtKB-UniRule"/>
</dbReference>
<dbReference type="VEuPathDB" id="VectorBase:BGLB036700"/>
<keyword evidence="5" id="KW-0408">Iron</keyword>
<evidence type="ECO:0000256" key="5">
    <source>
        <dbReference type="RuleBase" id="RU366010"/>
    </source>
</evidence>
<evidence type="ECO:0000313" key="7">
    <source>
        <dbReference type="EnsemblMetazoa" id="BGLB036700-PA"/>
    </source>
</evidence>
<dbReference type="SUPFAM" id="SSF51182">
    <property type="entry name" value="RmlC-like cupins"/>
    <property type="match status" value="1"/>
</dbReference>
<evidence type="ECO:0000256" key="3">
    <source>
        <dbReference type="ARBA" id="ARBA00013133"/>
    </source>
</evidence>
<comment type="similarity">
    <text evidence="2 5">Belongs to the cysteine dioxygenase family.</text>
</comment>
<protein>
    <recommendedName>
        <fullName evidence="3 5">Cysteine dioxygenase</fullName>
        <ecNumber evidence="3 5">1.13.11.20</ecNumber>
    </recommendedName>
</protein>
<dbReference type="Pfam" id="PF05995">
    <property type="entry name" value="CDO_I"/>
    <property type="match status" value="1"/>
</dbReference>
<comment type="pathway">
    <text evidence="1 5">Organosulfur biosynthesis; taurine biosynthesis; hypotaurine from L-cysteine: step 1/2.</text>
</comment>
<comment type="catalytic activity">
    <reaction evidence="5">
        <text>L-cysteine + O2 = 3-sulfino-L-alanine + H(+)</text>
        <dbReference type="Rhea" id="RHEA:20441"/>
        <dbReference type="ChEBI" id="CHEBI:15378"/>
        <dbReference type="ChEBI" id="CHEBI:15379"/>
        <dbReference type="ChEBI" id="CHEBI:35235"/>
        <dbReference type="ChEBI" id="CHEBI:61085"/>
        <dbReference type="EC" id="1.13.11.20"/>
    </reaction>
</comment>
<keyword evidence="5" id="KW-0479">Metal-binding</keyword>
<dbReference type="GO" id="GO:0042412">
    <property type="term" value="P:taurine biosynthetic process"/>
    <property type="evidence" value="ECO:0007669"/>
    <property type="project" value="UniProtKB-UniRule"/>
</dbReference>
<dbReference type="Proteomes" id="UP000076420">
    <property type="component" value="Unassembled WGS sequence"/>
</dbReference>
<comment type="cofactor">
    <cofactor evidence="5">
        <name>Fe cation</name>
        <dbReference type="ChEBI" id="CHEBI:24875"/>
    </cofactor>
    <text evidence="5">Binds 1 Fe cation per subunit.</text>
</comment>